<reference evidence="2" key="1">
    <citation type="submission" date="2020-03" db="EMBL/GenBank/DDBJ databases">
        <authorList>
            <person name="Weist P."/>
        </authorList>
    </citation>
    <scope>NUCLEOTIDE SEQUENCE</scope>
</reference>
<evidence type="ECO:0000256" key="1">
    <source>
        <dbReference type="SAM" id="MobiDB-lite"/>
    </source>
</evidence>
<dbReference type="AlphaFoldDB" id="A0A9N7VWA4"/>
<dbReference type="GO" id="GO:0004842">
    <property type="term" value="F:ubiquitin-protein transferase activity"/>
    <property type="evidence" value="ECO:0007669"/>
    <property type="project" value="InterPro"/>
</dbReference>
<feature type="region of interest" description="Disordered" evidence="1">
    <location>
        <begin position="1"/>
        <end position="66"/>
    </location>
</feature>
<feature type="compositionally biased region" description="Polar residues" evidence="1">
    <location>
        <begin position="36"/>
        <end position="66"/>
    </location>
</feature>
<name>A0A9N7VWA4_PLEPL</name>
<organism evidence="2 3">
    <name type="scientific">Pleuronectes platessa</name>
    <name type="common">European plaice</name>
    <dbReference type="NCBI Taxonomy" id="8262"/>
    <lineage>
        <taxon>Eukaryota</taxon>
        <taxon>Metazoa</taxon>
        <taxon>Chordata</taxon>
        <taxon>Craniata</taxon>
        <taxon>Vertebrata</taxon>
        <taxon>Euteleostomi</taxon>
        <taxon>Actinopterygii</taxon>
        <taxon>Neopterygii</taxon>
        <taxon>Teleostei</taxon>
        <taxon>Neoteleostei</taxon>
        <taxon>Acanthomorphata</taxon>
        <taxon>Carangaria</taxon>
        <taxon>Pleuronectiformes</taxon>
        <taxon>Pleuronectoidei</taxon>
        <taxon>Pleuronectidae</taxon>
        <taxon>Pleuronectes</taxon>
    </lineage>
</organism>
<dbReference type="EMBL" id="CADEAL010004432">
    <property type="protein sequence ID" value="CAB1459441.1"/>
    <property type="molecule type" value="Genomic_DNA"/>
</dbReference>
<keyword evidence="3" id="KW-1185">Reference proteome</keyword>
<dbReference type="Proteomes" id="UP001153269">
    <property type="component" value="Unassembled WGS sequence"/>
</dbReference>
<accession>A0A9N7VWA4</accession>
<protein>
    <recommendedName>
        <fullName evidence="4">G2 M phase-specific E3 ubiquitin- ligase-like</fullName>
    </recommendedName>
</protein>
<sequence>MGLRLDCLETESGGEGHRDDSDSEEEDDEVVVRVPSNMSPLSGTVIESASRPQQMTTSVDQPSTSREFYNTYTDVYAPVIIDSSSSDSGEEEKLQEDHSDGLTAADVVLNLSQKLDTTSCSRFNINRANVWDGAIRGFKRSTYDPTYSIVVKFTDDVGLTEDAVDTGGPTREFLTLLMDSIKTRRVFDGKDNAKYLSFDSKAVEEDEYFHIGRIIAVSCVNGRPGPRCLSPNFFLYLIGKVKAIEAPIEDIPDEEVKKALLEIKSTTSLRELRGLTEKHSSMLQTAGCFRFMRTLEDQKKVVEDYIQLYFIYRNHHSIQRFKEGLAMLDFVNALEQHPSLFFSFMCYTETKLTADAVDNIFQVEFSPPGSTRCQEEARVLGYWRDYLLYVE</sequence>
<proteinExistence type="predicted"/>
<dbReference type="SUPFAM" id="SSF56204">
    <property type="entry name" value="Hect, E3 ligase catalytic domain"/>
    <property type="match status" value="1"/>
</dbReference>
<dbReference type="Gene3D" id="3.90.1750.10">
    <property type="entry name" value="Hect, E3 ligase catalytic domains"/>
    <property type="match status" value="1"/>
</dbReference>
<gene>
    <name evidence="2" type="ORF">PLEPLA_LOCUS47278</name>
</gene>
<evidence type="ECO:0008006" key="4">
    <source>
        <dbReference type="Google" id="ProtNLM"/>
    </source>
</evidence>
<comment type="caution">
    <text evidence="2">The sequence shown here is derived from an EMBL/GenBank/DDBJ whole genome shotgun (WGS) entry which is preliminary data.</text>
</comment>
<dbReference type="InterPro" id="IPR035983">
    <property type="entry name" value="Hect_E3_ubiquitin_ligase"/>
</dbReference>
<evidence type="ECO:0000313" key="3">
    <source>
        <dbReference type="Proteomes" id="UP001153269"/>
    </source>
</evidence>
<evidence type="ECO:0000313" key="2">
    <source>
        <dbReference type="EMBL" id="CAB1459441.1"/>
    </source>
</evidence>
<feature type="non-terminal residue" evidence="2">
    <location>
        <position position="1"/>
    </location>
</feature>